<keyword evidence="5" id="KW-1185">Reference proteome</keyword>
<protein>
    <submittedName>
        <fullName evidence="4">DctP1</fullName>
    </submittedName>
</protein>
<organism evidence="4 5">
    <name type="scientific">Desulforapulum autotrophicum (strain ATCC 43914 / DSM 3382 / VKM B-1955 / HRM2)</name>
    <name type="common">Desulfobacterium autotrophicum</name>
    <dbReference type="NCBI Taxonomy" id="177437"/>
    <lineage>
        <taxon>Bacteria</taxon>
        <taxon>Pseudomonadati</taxon>
        <taxon>Thermodesulfobacteriota</taxon>
        <taxon>Desulfobacteria</taxon>
        <taxon>Desulfobacterales</taxon>
        <taxon>Desulfobacteraceae</taxon>
        <taxon>Desulforapulum</taxon>
    </lineage>
</organism>
<evidence type="ECO:0000256" key="3">
    <source>
        <dbReference type="ARBA" id="ARBA00022729"/>
    </source>
</evidence>
<accession>C0QGG4</accession>
<dbReference type="NCBIfam" id="NF037995">
    <property type="entry name" value="TRAP_S1"/>
    <property type="match status" value="1"/>
</dbReference>
<dbReference type="Proteomes" id="UP000000442">
    <property type="component" value="Chromosome"/>
</dbReference>
<dbReference type="InterPro" id="IPR038404">
    <property type="entry name" value="TRAP_DctP_sf"/>
</dbReference>
<keyword evidence="2" id="KW-0813">Transport</keyword>
<dbReference type="CDD" id="cd13603">
    <property type="entry name" value="PBP2_TRAP_Siap_TeaA_like"/>
    <property type="match status" value="1"/>
</dbReference>
<dbReference type="AlphaFoldDB" id="C0QGG4"/>
<gene>
    <name evidence="4" type="primary">dctP1</name>
    <name evidence="4" type="ordered locus">HRM2_03170</name>
</gene>
<dbReference type="STRING" id="177437.HRM2_03170"/>
<dbReference type="PANTHER" id="PTHR33376">
    <property type="match status" value="1"/>
</dbReference>
<keyword evidence="3" id="KW-0732">Signal</keyword>
<evidence type="ECO:0000256" key="2">
    <source>
        <dbReference type="ARBA" id="ARBA00022448"/>
    </source>
</evidence>
<proteinExistence type="inferred from homology"/>
<evidence type="ECO:0000313" key="5">
    <source>
        <dbReference type="Proteomes" id="UP000000442"/>
    </source>
</evidence>
<dbReference type="eggNOG" id="COG1638">
    <property type="taxonomic scope" value="Bacteria"/>
</dbReference>
<dbReference type="Gene3D" id="3.40.190.170">
    <property type="entry name" value="Bacterial extracellular solute-binding protein, family 7"/>
    <property type="match status" value="1"/>
</dbReference>
<dbReference type="Pfam" id="PF03480">
    <property type="entry name" value="DctP"/>
    <property type="match status" value="1"/>
</dbReference>
<reference evidence="4 5" key="1">
    <citation type="journal article" date="2009" name="Environ. Microbiol.">
        <title>Genome sequence of Desulfobacterium autotrophicum HRM2, a marine sulfate reducer oxidizing organic carbon completely to carbon dioxide.</title>
        <authorList>
            <person name="Strittmatter A.W."/>
            <person name="Liesegang H."/>
            <person name="Rabus R."/>
            <person name="Decker I."/>
            <person name="Amann J."/>
            <person name="Andres S."/>
            <person name="Henne A."/>
            <person name="Fricke W.F."/>
            <person name="Martinez-Arias R."/>
            <person name="Bartels D."/>
            <person name="Goesmann A."/>
            <person name="Krause L."/>
            <person name="Puehler A."/>
            <person name="Klenk H.P."/>
            <person name="Richter M."/>
            <person name="Schuler M."/>
            <person name="Gloeckner F.O."/>
            <person name="Meyerdierks A."/>
            <person name="Gottschalk G."/>
            <person name="Amann R."/>
        </authorList>
    </citation>
    <scope>NUCLEOTIDE SEQUENCE [LARGE SCALE GENOMIC DNA]</scope>
    <source>
        <strain evidence="5">ATCC 43914 / DSM 3382 / HRM2</strain>
    </source>
</reference>
<dbReference type="InterPro" id="IPR018389">
    <property type="entry name" value="DctP_fam"/>
</dbReference>
<dbReference type="GO" id="GO:0055085">
    <property type="term" value="P:transmembrane transport"/>
    <property type="evidence" value="ECO:0007669"/>
    <property type="project" value="InterPro"/>
</dbReference>
<name>C0QGG4_DESAH</name>
<dbReference type="HOGENOM" id="CLU_036176_1_2_7"/>
<dbReference type="KEGG" id="dat:HRM2_03170"/>
<dbReference type="PANTHER" id="PTHR33376:SF7">
    <property type="entry name" value="C4-DICARBOXYLATE-BINDING PROTEIN DCTB"/>
    <property type="match status" value="1"/>
</dbReference>
<comment type="similarity">
    <text evidence="1">Belongs to the bacterial solute-binding protein 7 family.</text>
</comment>
<dbReference type="EMBL" id="CP001087">
    <property type="protein sequence ID" value="ACN13439.1"/>
    <property type="molecule type" value="Genomic_DNA"/>
</dbReference>
<evidence type="ECO:0000313" key="4">
    <source>
        <dbReference type="EMBL" id="ACN13439.1"/>
    </source>
</evidence>
<dbReference type="RefSeq" id="WP_012662688.1">
    <property type="nucleotide sequence ID" value="NC_012108.1"/>
</dbReference>
<sequence length="256" mass="28902">MLKDVRRGSIDGAVVAINNVTPFSKTVGVLTLPYLVQSFDDAVKITTGDLGEHWREILSTEAGVRVLGWAYSNFRVLTNSKRPVSTLADLKGLKIRVPKNPIMIETWKALGAEPIPMAWPETFTAMQQKVVDGQDNPHTVNYTMKFYEVQDYTSECHYLFSLQPLIFGEKFFNSLSAKDQAMFTRAGIEAQQYNLLFSVSESEKAKQKMIEKGVEYMEIQDEDQWAKIAMDQVWPKFYDSIGGKVAVDDVVKALGR</sequence>
<evidence type="ECO:0000256" key="1">
    <source>
        <dbReference type="ARBA" id="ARBA00009023"/>
    </source>
</evidence>